<proteinExistence type="predicted"/>
<dbReference type="HOGENOM" id="CLU_045100_0_0_10"/>
<dbReference type="Pfam" id="PF18942">
    <property type="entry name" value="DUF5689"/>
    <property type="match status" value="1"/>
</dbReference>
<evidence type="ECO:0000313" key="4">
    <source>
        <dbReference type="Proteomes" id="UP000016160"/>
    </source>
</evidence>
<accession>T2KQ96</accession>
<dbReference type="NCBIfam" id="NF038128">
    <property type="entry name" value="choice_anch_J"/>
    <property type="match status" value="1"/>
</dbReference>
<dbReference type="STRING" id="1347342.BN863_32950"/>
<reference evidence="3 4" key="1">
    <citation type="journal article" date="2013" name="Appl. Environ. Microbiol.">
        <title>The genome of the alga-associated marine flavobacterium Formosa agariphila KMM 3901T reveals a broad potential for degradation of algal polysaccharides.</title>
        <authorList>
            <person name="Mann A.J."/>
            <person name="Hahnke R.L."/>
            <person name="Huang S."/>
            <person name="Werner J."/>
            <person name="Xing P."/>
            <person name="Barbeyron T."/>
            <person name="Huettel B."/>
            <person name="Stueber K."/>
            <person name="Reinhardt R."/>
            <person name="Harder J."/>
            <person name="Gloeckner F.O."/>
            <person name="Amann R.I."/>
            <person name="Teeling H."/>
        </authorList>
    </citation>
    <scope>NUCLEOTIDE SEQUENCE [LARGE SCALE GENOMIC DNA]</scope>
    <source>
        <strain evidence="4">DSM 15362 / KCTC 12365 / LMG 23005 / KMM 3901</strain>
    </source>
</reference>
<feature type="domain" description="DUF5689" evidence="2">
    <location>
        <begin position="39"/>
        <end position="266"/>
    </location>
</feature>
<dbReference type="Gene3D" id="2.60.120.200">
    <property type="match status" value="1"/>
</dbReference>
<feature type="domain" description="DUF5017" evidence="1">
    <location>
        <begin position="348"/>
        <end position="441"/>
    </location>
</feature>
<keyword evidence="4" id="KW-1185">Reference proteome</keyword>
<organism evidence="3 4">
    <name type="scientific">Formosa agariphila (strain DSM 15362 / KCTC 12365 / LMG 23005 / KMM 3901 / M-2Alg 35-1)</name>
    <dbReference type="NCBI Taxonomy" id="1347342"/>
    <lineage>
        <taxon>Bacteria</taxon>
        <taxon>Pseudomonadati</taxon>
        <taxon>Bacteroidota</taxon>
        <taxon>Flavobacteriia</taxon>
        <taxon>Flavobacteriales</taxon>
        <taxon>Flavobacteriaceae</taxon>
        <taxon>Formosa</taxon>
    </lineage>
</organism>
<dbReference type="PATRIC" id="fig|1347342.6.peg.3323"/>
<dbReference type="Pfam" id="PF16409">
    <property type="entry name" value="DUF5017"/>
    <property type="match status" value="1"/>
</dbReference>
<dbReference type="EMBL" id="HG315671">
    <property type="protein sequence ID" value="CDF81007.1"/>
    <property type="molecule type" value="Genomic_DNA"/>
</dbReference>
<dbReference type="InterPro" id="IPR043744">
    <property type="entry name" value="DUF5689"/>
</dbReference>
<name>T2KQ96_FORAG</name>
<dbReference type="eggNOG" id="COG4085">
    <property type="taxonomic scope" value="Bacteria"/>
</dbReference>
<protein>
    <recommendedName>
        <fullName evidence="5">DUF5689 domain-containing protein</fullName>
    </recommendedName>
</protein>
<evidence type="ECO:0000259" key="2">
    <source>
        <dbReference type="Pfam" id="PF18942"/>
    </source>
</evidence>
<evidence type="ECO:0000259" key="1">
    <source>
        <dbReference type="Pfam" id="PF16409"/>
    </source>
</evidence>
<evidence type="ECO:0008006" key="5">
    <source>
        <dbReference type="Google" id="ProtNLM"/>
    </source>
</evidence>
<evidence type="ECO:0000313" key="3">
    <source>
        <dbReference type="EMBL" id="CDF81007.1"/>
    </source>
</evidence>
<dbReference type="InterPro" id="IPR032185">
    <property type="entry name" value="DUF5017"/>
</dbReference>
<gene>
    <name evidence="3" type="ORF">BN863_32950</name>
</gene>
<dbReference type="Proteomes" id="UP000016160">
    <property type="component" value="Chromosome"/>
</dbReference>
<dbReference type="AlphaFoldDB" id="T2KQ96"/>
<sequence>MTLLSCVQDDDFSVPSNLNEDENKSLNTILNGLKAGTLQEISIASLKQQFVAGEVVQFSSKSVVKGYVTSSDKTGNFYKELYIQDQPSNPTAAIHIVLNQVDSYNQFNVGREVYVLLQDLYLGETASEILAIGGAEDGSRVDLLTENQIRTHVFRSSETVEIEPIVLNFSDINENFIGMFVAINNVEFPEHLEGQSYFNAIDDFDTQRKMQRCEGFSYEEFILETSSFSTFKNEILPTQNGTIKGVISKSYGGDDFVLVLNDTKDVILNNPRCTPLNADDFTIIFEETFNDAVDEETLDIEGWINFAERGHVLWTEQIYSKNGYAEFGTFGATDTQNVAWLISPGIHMDEQENEFLNFKMAQHHITSVRNKIEVLVSTDFNGTDVLNATWTEIEAKVPTKYDEWYAFKDSGLIDISQYSGTLYIAFKVTGSGTNEALDGSYQLDDFRVLTEK</sequence>